<proteinExistence type="predicted"/>
<dbReference type="Proteomes" id="UP000807371">
    <property type="component" value="Unassembled WGS sequence"/>
</dbReference>
<evidence type="ECO:0000256" key="1">
    <source>
        <dbReference type="SAM" id="MobiDB-lite"/>
    </source>
</evidence>
<dbReference type="NCBIfam" id="NF047619">
    <property type="entry name" value="NADase_discoid"/>
    <property type="match status" value="1"/>
</dbReference>
<dbReference type="EMBL" id="JACYXC010000001">
    <property type="protein sequence ID" value="MBH5333665.1"/>
    <property type="molecule type" value="Genomic_DNA"/>
</dbReference>
<evidence type="ECO:0000313" key="3">
    <source>
        <dbReference type="EMBL" id="MBH5333665.1"/>
    </source>
</evidence>
<dbReference type="SUPFAM" id="SSF49785">
    <property type="entry name" value="Galactose-binding domain-like"/>
    <property type="match status" value="1"/>
</dbReference>
<evidence type="ECO:0000313" key="4">
    <source>
        <dbReference type="Proteomes" id="UP000807371"/>
    </source>
</evidence>
<dbReference type="InterPro" id="IPR008979">
    <property type="entry name" value="Galactose-bd-like_sf"/>
</dbReference>
<keyword evidence="4" id="KW-1185">Reference proteome</keyword>
<feature type="domain" description="NAD glycohydrolase translocation F5/8 type C" evidence="2">
    <location>
        <begin position="43"/>
        <end position="172"/>
    </location>
</feature>
<gene>
    <name evidence="3" type="ORF">IHE55_02115</name>
</gene>
<feature type="region of interest" description="Disordered" evidence="1">
    <location>
        <begin position="30"/>
        <end position="50"/>
    </location>
</feature>
<dbReference type="Gene3D" id="2.60.120.260">
    <property type="entry name" value="Galactose-binding domain-like"/>
    <property type="match status" value="1"/>
</dbReference>
<feature type="compositionally biased region" description="Basic and acidic residues" evidence="1">
    <location>
        <begin position="30"/>
        <end position="40"/>
    </location>
</feature>
<protein>
    <submittedName>
        <fullName evidence="3">Discoidin domain-containing protein</fullName>
    </submittedName>
</protein>
<dbReference type="InterPro" id="IPR057561">
    <property type="entry name" value="NADase_transloc"/>
</dbReference>
<name>A0ABS0NEN6_9ACTN</name>
<organism evidence="3 4">
    <name type="scientific">Streptomyces pactum</name>
    <dbReference type="NCBI Taxonomy" id="68249"/>
    <lineage>
        <taxon>Bacteria</taxon>
        <taxon>Bacillati</taxon>
        <taxon>Actinomycetota</taxon>
        <taxon>Actinomycetes</taxon>
        <taxon>Kitasatosporales</taxon>
        <taxon>Streptomycetaceae</taxon>
        <taxon>Streptomyces</taxon>
    </lineage>
</organism>
<comment type="caution">
    <text evidence="3">The sequence shown here is derived from an EMBL/GenBank/DDBJ whole genome shotgun (WGS) entry which is preliminary data.</text>
</comment>
<accession>A0ABS0NEN6</accession>
<evidence type="ECO:0000259" key="2">
    <source>
        <dbReference type="Pfam" id="PF25302"/>
    </source>
</evidence>
<sequence>MPLTVLLLAGLAWFARSYLNEAFTFTRDQTSKPEALRPDTTRASSEASGHRAGAAFDGFNNRYWAPARAGAGHGQYLEADFAVPVRLRKVIITPGTSAKQDEFLSQARPSEITVTLTTADGDRSTKALNLEDQAGQQTFDLRGTDVVRVRLTADAAFGARPDRRLAVAEVEFFGRR</sequence>
<reference evidence="3 4" key="1">
    <citation type="submission" date="2020-09" db="EMBL/GenBank/DDBJ databases">
        <title>Biosynthesis of the nuclear factor of activated T cells inhibitor NFAT-133 and its congeners in Streptomyces pactum.</title>
        <authorList>
            <person name="Zhou W."/>
            <person name="Posri P."/>
            <person name="Abugrain M.E."/>
            <person name="Weisberg A.J."/>
            <person name="Chang J.H."/>
            <person name="Mahmud T."/>
        </authorList>
    </citation>
    <scope>NUCLEOTIDE SEQUENCE [LARGE SCALE GENOMIC DNA]</scope>
    <source>
        <strain evidence="3 4">ATCC 27456</strain>
    </source>
</reference>
<dbReference type="Pfam" id="PF25302">
    <property type="entry name" value="NADase_transloc"/>
    <property type="match status" value="1"/>
</dbReference>